<evidence type="ECO:0000256" key="2">
    <source>
        <dbReference type="ARBA" id="ARBA00007466"/>
    </source>
</evidence>
<feature type="compositionally biased region" description="Acidic residues" evidence="7">
    <location>
        <begin position="329"/>
        <end position="351"/>
    </location>
</feature>
<feature type="compositionally biased region" description="Basic and acidic residues" evidence="7">
    <location>
        <begin position="389"/>
        <end position="399"/>
    </location>
</feature>
<evidence type="ECO:0000256" key="5">
    <source>
        <dbReference type="ARBA" id="ARBA00023242"/>
    </source>
</evidence>
<dbReference type="GO" id="GO:0030692">
    <property type="term" value="C:Noc4p-Nop14p complex"/>
    <property type="evidence" value="ECO:0007669"/>
    <property type="project" value="TreeGrafter"/>
</dbReference>
<comment type="similarity">
    <text evidence="2">Belongs to the NOP14 family.</text>
</comment>
<evidence type="ECO:0000256" key="4">
    <source>
        <dbReference type="ARBA" id="ARBA00022552"/>
    </source>
</evidence>
<evidence type="ECO:0000313" key="9">
    <source>
        <dbReference type="RefSeq" id="XP_003742455.1"/>
    </source>
</evidence>
<gene>
    <name evidence="9" type="primary">LOC100901395</name>
</gene>
<keyword evidence="5" id="KW-0539">Nucleus</keyword>
<dbReference type="KEGG" id="goe:100901395"/>
<evidence type="ECO:0000256" key="1">
    <source>
        <dbReference type="ARBA" id="ARBA00004604"/>
    </source>
</evidence>
<dbReference type="GeneID" id="100901395"/>
<dbReference type="InterPro" id="IPR007276">
    <property type="entry name" value="Nop14"/>
</dbReference>
<feature type="compositionally biased region" description="Acidic residues" evidence="7">
    <location>
        <begin position="359"/>
        <end position="388"/>
    </location>
</feature>
<evidence type="ECO:0000313" key="8">
    <source>
        <dbReference type="Proteomes" id="UP000694867"/>
    </source>
</evidence>
<evidence type="ECO:0000256" key="3">
    <source>
        <dbReference type="ARBA" id="ARBA00022517"/>
    </source>
</evidence>
<keyword evidence="3" id="KW-0690">Ribosome biogenesis</keyword>
<dbReference type="GO" id="GO:0032040">
    <property type="term" value="C:small-subunit processome"/>
    <property type="evidence" value="ECO:0007669"/>
    <property type="project" value="InterPro"/>
</dbReference>
<comment type="subcellular location">
    <subcellularLocation>
        <location evidence="1">Nucleus</location>
        <location evidence="1">Nucleolus</location>
    </subcellularLocation>
</comment>
<feature type="region of interest" description="Disordered" evidence="7">
    <location>
        <begin position="251"/>
        <end position="413"/>
    </location>
</feature>
<keyword evidence="4" id="KW-0698">rRNA processing</keyword>
<name>A0AAJ6QSK8_9ACAR</name>
<accession>A0AAJ6QSK8</accession>
<dbReference type="AlphaFoldDB" id="A0AAJ6QSK8"/>
<reference evidence="9" key="1">
    <citation type="submission" date="2025-08" db="UniProtKB">
        <authorList>
            <consortium name="RefSeq"/>
        </authorList>
    </citation>
    <scope>IDENTIFICATION</scope>
</reference>
<feature type="compositionally biased region" description="Basic and acidic residues" evidence="7">
    <location>
        <begin position="8"/>
        <end position="22"/>
    </location>
</feature>
<keyword evidence="8" id="KW-1185">Reference proteome</keyword>
<dbReference type="PANTHER" id="PTHR23183">
    <property type="entry name" value="NOP14"/>
    <property type="match status" value="1"/>
</dbReference>
<dbReference type="GO" id="GO:0030490">
    <property type="term" value="P:maturation of SSU-rRNA"/>
    <property type="evidence" value="ECO:0007669"/>
    <property type="project" value="TreeGrafter"/>
</dbReference>
<dbReference type="RefSeq" id="XP_003742455.1">
    <property type="nucleotide sequence ID" value="XM_003742407.1"/>
</dbReference>
<dbReference type="Pfam" id="PF04147">
    <property type="entry name" value="Nop14"/>
    <property type="match status" value="1"/>
</dbReference>
<feature type="compositionally biased region" description="Basic and acidic residues" evidence="7">
    <location>
        <begin position="255"/>
        <end position="289"/>
    </location>
</feature>
<sequence>MAKPKKKLNPDRVKVKPSREVHKNPFEVKVNKQKHQVINRKFKSERGLPGVARDRAISKRKLTLLKEYSQRHRDNQLVDRRIGEGDASMDPEERIALRLAQETSRKLNRKKNIFNLNEDEVLTHLGQTLDDVDPAYDDPRSDDEDIYDKLDAAFVKEAHFGGFLSKSQGGEEGRKRAIDDLIAESKRAKMERQLEVDQNVKLTQELDSKWRDLHSLLHHNEKTSAKAKGNSSQPDPFDRLVSELQYAPRAGVAMDKTKTQEELAAEERERLEELEKERRSRALGDVDSKKKLKIKHVSADDIDDNFAIGEDDGDCAEPDLAVDGGNSGDSDEEDDAGEEVEDDEERDAEEDSQQKDSGDSEGDSGEGGDSDEDSYDDLESDGPSEDEDEKKPKPSESVKPRTPRSILKSTITTKEIPTESITTDIPYLIAVPDHMDSFETLLDKRSPQDELLIIDRIIKGNAPSLHEQNRKRLEKFLQLLIDRVYMLADEPSIAQETLQRIDGLVPHIHHLVELSPQSAARSFVEVVKNIYHDGRANGPKKDSNFPGFEKLIMFKLIGICFSVSDSKHAVGSPALICMAHLLSTCKVTDARNMLRGIFLAQVMLEYVAFGSKYCPEVVAFILRVLSESHRLTVSGQIREKDLRLRISDLYRFVDQDIPRTDRCKILFGLLNLIESAADVFKELPSFPEIFGKIQQRLEKLETSWYPQSLKELLTSVTEKLNRVRTRGPLRREKKRPQMLKLYEPLIEERVDMLRKVHQDKGVKAETKKLQAKYRKELKGAMREVRRDNQFIAQFKLREQLKMDAERRRKVKMIFGDAANQQGELNSLKKLKAKKK</sequence>
<evidence type="ECO:0000256" key="7">
    <source>
        <dbReference type="SAM" id="MobiDB-lite"/>
    </source>
</evidence>
<feature type="compositionally biased region" description="Acidic residues" evidence="7">
    <location>
        <begin position="300"/>
        <end position="317"/>
    </location>
</feature>
<comment type="function">
    <text evidence="6">Involved in nucleolar processing of pre-18S ribosomal RNA. Has a role in the nuclear export of 40S pre-ribosomal subunit to the cytoplasm.</text>
</comment>
<feature type="region of interest" description="Disordered" evidence="7">
    <location>
        <begin position="1"/>
        <end position="22"/>
    </location>
</feature>
<protein>
    <submittedName>
        <fullName evidence="9">Nucleolar protein 14</fullName>
    </submittedName>
</protein>
<proteinExistence type="inferred from homology"/>
<organism evidence="8 9">
    <name type="scientific">Galendromus occidentalis</name>
    <name type="common">western predatory mite</name>
    <dbReference type="NCBI Taxonomy" id="34638"/>
    <lineage>
        <taxon>Eukaryota</taxon>
        <taxon>Metazoa</taxon>
        <taxon>Ecdysozoa</taxon>
        <taxon>Arthropoda</taxon>
        <taxon>Chelicerata</taxon>
        <taxon>Arachnida</taxon>
        <taxon>Acari</taxon>
        <taxon>Parasitiformes</taxon>
        <taxon>Mesostigmata</taxon>
        <taxon>Gamasina</taxon>
        <taxon>Phytoseioidea</taxon>
        <taxon>Phytoseiidae</taxon>
        <taxon>Typhlodrominae</taxon>
        <taxon>Galendromus</taxon>
    </lineage>
</organism>
<dbReference type="PANTHER" id="PTHR23183:SF0">
    <property type="entry name" value="NUCLEOLAR PROTEIN 14"/>
    <property type="match status" value="1"/>
</dbReference>
<evidence type="ECO:0000256" key="6">
    <source>
        <dbReference type="ARBA" id="ARBA00024695"/>
    </source>
</evidence>
<dbReference type="Proteomes" id="UP000694867">
    <property type="component" value="Unplaced"/>
</dbReference>